<evidence type="ECO:0000313" key="1">
    <source>
        <dbReference type="EMBL" id="RNA17279.1"/>
    </source>
</evidence>
<name>A0A3M7R1C8_BRAPC</name>
<dbReference type="EMBL" id="REGN01004477">
    <property type="protein sequence ID" value="RNA17279.1"/>
    <property type="molecule type" value="Genomic_DNA"/>
</dbReference>
<accession>A0A3M7R1C8</accession>
<reference evidence="1 2" key="1">
    <citation type="journal article" date="2018" name="Sci. Rep.">
        <title>Genomic signatures of local adaptation to the degree of environmental predictability in rotifers.</title>
        <authorList>
            <person name="Franch-Gras L."/>
            <person name="Hahn C."/>
            <person name="Garcia-Roger E.M."/>
            <person name="Carmona M.J."/>
            <person name="Serra M."/>
            <person name="Gomez A."/>
        </authorList>
    </citation>
    <scope>NUCLEOTIDE SEQUENCE [LARGE SCALE GENOMIC DNA]</scope>
    <source>
        <strain evidence="1">HYR1</strain>
    </source>
</reference>
<dbReference type="AlphaFoldDB" id="A0A3M7R1C8"/>
<dbReference type="Proteomes" id="UP000276133">
    <property type="component" value="Unassembled WGS sequence"/>
</dbReference>
<comment type="caution">
    <text evidence="1">The sequence shown here is derived from an EMBL/GenBank/DDBJ whole genome shotgun (WGS) entry which is preliminary data.</text>
</comment>
<protein>
    <submittedName>
        <fullName evidence="1">Uncharacterized protein</fullName>
    </submittedName>
</protein>
<proteinExistence type="predicted"/>
<organism evidence="1 2">
    <name type="scientific">Brachionus plicatilis</name>
    <name type="common">Marine rotifer</name>
    <name type="synonym">Brachionus muelleri</name>
    <dbReference type="NCBI Taxonomy" id="10195"/>
    <lineage>
        <taxon>Eukaryota</taxon>
        <taxon>Metazoa</taxon>
        <taxon>Spiralia</taxon>
        <taxon>Gnathifera</taxon>
        <taxon>Rotifera</taxon>
        <taxon>Eurotatoria</taxon>
        <taxon>Monogononta</taxon>
        <taxon>Pseudotrocha</taxon>
        <taxon>Ploima</taxon>
        <taxon>Brachionidae</taxon>
        <taxon>Brachionus</taxon>
    </lineage>
</organism>
<sequence>MIKSQISYLIECLILDTHNSICSNLVGLVLPLQQSKIPKSLFYLKLGTRIVSVLSRKRKFTKPTRKTFDN</sequence>
<keyword evidence="2" id="KW-1185">Reference proteome</keyword>
<gene>
    <name evidence="1" type="ORF">BpHYR1_023938</name>
</gene>
<evidence type="ECO:0000313" key="2">
    <source>
        <dbReference type="Proteomes" id="UP000276133"/>
    </source>
</evidence>